<evidence type="ECO:0000259" key="1">
    <source>
        <dbReference type="Pfam" id="PF24626"/>
    </source>
</evidence>
<dbReference type="AlphaFoldDB" id="A0A2Z6M4N3"/>
<evidence type="ECO:0000313" key="2">
    <source>
        <dbReference type="EMBL" id="GAU25103.1"/>
    </source>
</evidence>
<organism evidence="2 3">
    <name type="scientific">Trifolium subterraneum</name>
    <name type="common">Subterranean clover</name>
    <dbReference type="NCBI Taxonomy" id="3900"/>
    <lineage>
        <taxon>Eukaryota</taxon>
        <taxon>Viridiplantae</taxon>
        <taxon>Streptophyta</taxon>
        <taxon>Embryophyta</taxon>
        <taxon>Tracheophyta</taxon>
        <taxon>Spermatophyta</taxon>
        <taxon>Magnoliopsida</taxon>
        <taxon>eudicotyledons</taxon>
        <taxon>Gunneridae</taxon>
        <taxon>Pentapetalae</taxon>
        <taxon>rosids</taxon>
        <taxon>fabids</taxon>
        <taxon>Fabales</taxon>
        <taxon>Fabaceae</taxon>
        <taxon>Papilionoideae</taxon>
        <taxon>50 kb inversion clade</taxon>
        <taxon>NPAAA clade</taxon>
        <taxon>Hologalegina</taxon>
        <taxon>IRL clade</taxon>
        <taxon>Trifolieae</taxon>
        <taxon>Trifolium</taxon>
    </lineage>
</organism>
<reference evidence="3" key="1">
    <citation type="journal article" date="2017" name="Front. Plant Sci.">
        <title>Climate Clever Clovers: New Paradigm to Reduce the Environmental Footprint of Ruminants by Breeding Low Methanogenic Forages Utilizing Haplotype Variation.</title>
        <authorList>
            <person name="Kaur P."/>
            <person name="Appels R."/>
            <person name="Bayer P.E."/>
            <person name="Keeble-Gagnere G."/>
            <person name="Wang J."/>
            <person name="Hirakawa H."/>
            <person name="Shirasawa K."/>
            <person name="Vercoe P."/>
            <person name="Stefanova K."/>
            <person name="Durmic Z."/>
            <person name="Nichols P."/>
            <person name="Revell C."/>
            <person name="Isobe S.N."/>
            <person name="Edwards D."/>
            <person name="Erskine W."/>
        </authorList>
    </citation>
    <scope>NUCLEOTIDE SEQUENCE [LARGE SCALE GENOMIC DNA]</scope>
    <source>
        <strain evidence="3">cv. Daliak</strain>
    </source>
</reference>
<accession>A0A2Z6M4N3</accession>
<gene>
    <name evidence="2" type="ORF">TSUD_257970</name>
</gene>
<dbReference type="Proteomes" id="UP000242715">
    <property type="component" value="Unassembled WGS sequence"/>
</dbReference>
<feature type="domain" description="Tf2-1-like SH3-like" evidence="1">
    <location>
        <begin position="161"/>
        <end position="208"/>
    </location>
</feature>
<dbReference type="PANTHER" id="PTHR45508">
    <property type="entry name" value="RHODANESE-LIKE DOMAIN-CONTAINING PROTEIN 9, CHLOROPLASTIC"/>
    <property type="match status" value="1"/>
</dbReference>
<name>A0A2Z6M4N3_TRISU</name>
<dbReference type="PANTHER" id="PTHR45508:SF1">
    <property type="entry name" value="RHODANESE-LIKE DOMAIN-CONTAINING PROTEIN 9, CHLOROPLASTIC"/>
    <property type="match status" value="1"/>
</dbReference>
<dbReference type="Pfam" id="PF24626">
    <property type="entry name" value="SH3_Tf2-1"/>
    <property type="match status" value="1"/>
</dbReference>
<protein>
    <recommendedName>
        <fullName evidence="1">Tf2-1-like SH3-like domain-containing protein</fullName>
    </recommendedName>
</protein>
<dbReference type="InterPro" id="IPR044615">
    <property type="entry name" value="STR9"/>
</dbReference>
<evidence type="ECO:0000313" key="3">
    <source>
        <dbReference type="Proteomes" id="UP000242715"/>
    </source>
</evidence>
<sequence length="211" mass="23461">MGFRLSNIIRSKASSSKGVPKGYLAVYVGDKMKRSAAAATKLEEAGFQNVACITSGLQTVKPRTIESVGSTELQNAGKAGKISVVLGTDLIYNAGSTSIGMTPFQALYGGAPLSLNSYVAGTLEIESLDESLHRRTETLQLLKNNLTRARSKRRDKEFSEGQWVYLKLQPYRQVSVHRRSLQELSKRFYRPFRIHRHIGPVAYELDLPVRE</sequence>
<proteinExistence type="predicted"/>
<dbReference type="OrthoDB" id="5554229at2759"/>
<dbReference type="InterPro" id="IPR056924">
    <property type="entry name" value="SH3_Tf2-1"/>
</dbReference>
<dbReference type="GO" id="GO:0009507">
    <property type="term" value="C:chloroplast"/>
    <property type="evidence" value="ECO:0007669"/>
    <property type="project" value="TreeGrafter"/>
</dbReference>
<keyword evidence="3" id="KW-1185">Reference proteome</keyword>
<dbReference type="EMBL" id="DF973302">
    <property type="protein sequence ID" value="GAU25103.1"/>
    <property type="molecule type" value="Genomic_DNA"/>
</dbReference>